<dbReference type="Proteomes" id="UP000652761">
    <property type="component" value="Unassembled WGS sequence"/>
</dbReference>
<dbReference type="Gene3D" id="3.40.50.1000">
    <property type="entry name" value="HAD superfamily/HAD-like"/>
    <property type="match status" value="1"/>
</dbReference>
<evidence type="ECO:0000313" key="2">
    <source>
        <dbReference type="Proteomes" id="UP000652761"/>
    </source>
</evidence>
<sequence>MNVHPFNYIVVEDSREVLAVLPIPGVEAGKASGMKVVTVPSIPKQTMQYISTDEVINSLLDLQPEKWGLPPFNDSATLIMMHDLKISQNILEEG</sequence>
<dbReference type="InterPro" id="IPR023214">
    <property type="entry name" value="HAD_sf"/>
</dbReference>
<dbReference type="AlphaFoldDB" id="A0A843USI6"/>
<protein>
    <submittedName>
        <fullName evidence="1">Uncharacterized protein</fullName>
    </submittedName>
</protein>
<dbReference type="OrthoDB" id="276388at2759"/>
<gene>
    <name evidence="1" type="ORF">Taro_017907</name>
</gene>
<organism evidence="1 2">
    <name type="scientific">Colocasia esculenta</name>
    <name type="common">Wild taro</name>
    <name type="synonym">Arum esculentum</name>
    <dbReference type="NCBI Taxonomy" id="4460"/>
    <lineage>
        <taxon>Eukaryota</taxon>
        <taxon>Viridiplantae</taxon>
        <taxon>Streptophyta</taxon>
        <taxon>Embryophyta</taxon>
        <taxon>Tracheophyta</taxon>
        <taxon>Spermatophyta</taxon>
        <taxon>Magnoliopsida</taxon>
        <taxon>Liliopsida</taxon>
        <taxon>Araceae</taxon>
        <taxon>Aroideae</taxon>
        <taxon>Colocasieae</taxon>
        <taxon>Colocasia</taxon>
    </lineage>
</organism>
<dbReference type="GO" id="GO:0043136">
    <property type="term" value="F:sn-glycerol 3-phosphatase activity"/>
    <property type="evidence" value="ECO:0007669"/>
    <property type="project" value="TreeGrafter"/>
</dbReference>
<proteinExistence type="predicted"/>
<dbReference type="EMBL" id="NMUH01000825">
    <property type="protein sequence ID" value="MQL85386.1"/>
    <property type="molecule type" value="Genomic_DNA"/>
</dbReference>
<comment type="caution">
    <text evidence="1">The sequence shown here is derived from an EMBL/GenBank/DDBJ whole genome shotgun (WGS) entry which is preliminary data.</text>
</comment>
<dbReference type="PANTHER" id="PTHR18901">
    <property type="entry name" value="2-DEOXYGLUCOSE-6-PHOSPHATE PHOSPHATASE 2"/>
    <property type="match status" value="1"/>
</dbReference>
<dbReference type="PANTHER" id="PTHR18901:SF44">
    <property type="entry name" value="OS01G0757900 PROTEIN"/>
    <property type="match status" value="1"/>
</dbReference>
<reference evidence="1" key="1">
    <citation type="submission" date="2017-07" db="EMBL/GenBank/DDBJ databases">
        <title>Taro Niue Genome Assembly and Annotation.</title>
        <authorList>
            <person name="Atibalentja N."/>
            <person name="Keating K."/>
            <person name="Fields C.J."/>
        </authorList>
    </citation>
    <scope>NUCLEOTIDE SEQUENCE</scope>
    <source>
        <strain evidence="1">Niue_2</strain>
        <tissue evidence="1">Leaf</tissue>
    </source>
</reference>
<evidence type="ECO:0000313" key="1">
    <source>
        <dbReference type="EMBL" id="MQL85386.1"/>
    </source>
</evidence>
<accession>A0A843USI6</accession>
<keyword evidence="2" id="KW-1185">Reference proteome</keyword>
<name>A0A843USI6_COLES</name>
<dbReference type="GO" id="GO:0006114">
    <property type="term" value="P:glycerol biosynthetic process"/>
    <property type="evidence" value="ECO:0007669"/>
    <property type="project" value="TreeGrafter"/>
</dbReference>